<dbReference type="Proteomes" id="UP000664800">
    <property type="component" value="Unassembled WGS sequence"/>
</dbReference>
<protein>
    <submittedName>
        <fullName evidence="2">Class I SAM-dependent methyltransferase</fullName>
    </submittedName>
</protein>
<dbReference type="PANTHER" id="PTHR43861:SF3">
    <property type="entry name" value="PUTATIVE (AFU_ORTHOLOGUE AFUA_2G14390)-RELATED"/>
    <property type="match status" value="1"/>
</dbReference>
<comment type="caution">
    <text evidence="2">The sequence shown here is derived from an EMBL/GenBank/DDBJ whole genome shotgun (WGS) entry which is preliminary data.</text>
</comment>
<gene>
    <name evidence="2" type="ORF">J0I24_08760</name>
</gene>
<evidence type="ECO:0000256" key="1">
    <source>
        <dbReference type="ARBA" id="ARBA00022679"/>
    </source>
</evidence>
<dbReference type="SUPFAM" id="SSF53335">
    <property type="entry name" value="S-adenosyl-L-methionine-dependent methyltransferases"/>
    <property type="match status" value="1"/>
</dbReference>
<dbReference type="PANTHER" id="PTHR43861">
    <property type="entry name" value="TRANS-ACONITATE 2-METHYLTRANSFERASE-RELATED"/>
    <property type="match status" value="1"/>
</dbReference>
<reference evidence="2" key="1">
    <citation type="submission" date="2021-02" db="EMBL/GenBank/DDBJ databases">
        <title>Thiocyanate and organic carbon inputs drive convergent selection for specific autotrophic Afipia and Thiobacillus strains within complex microbiomes.</title>
        <authorList>
            <person name="Huddy R.J."/>
            <person name="Sachdeva R."/>
            <person name="Kadzinga F."/>
            <person name="Kantor R.S."/>
            <person name="Harrison S.T.L."/>
            <person name="Banfield J.F."/>
        </authorList>
    </citation>
    <scope>NUCLEOTIDE SEQUENCE</scope>
    <source>
        <strain evidence="2">SCN18_13_7_16_R3_B_64_19</strain>
    </source>
</reference>
<dbReference type="GO" id="GO:0032259">
    <property type="term" value="P:methylation"/>
    <property type="evidence" value="ECO:0007669"/>
    <property type="project" value="UniProtKB-KW"/>
</dbReference>
<evidence type="ECO:0000313" key="2">
    <source>
        <dbReference type="EMBL" id="MBN8744385.1"/>
    </source>
</evidence>
<dbReference type="Gene3D" id="3.40.50.150">
    <property type="entry name" value="Vaccinia Virus protein VP39"/>
    <property type="match status" value="1"/>
</dbReference>
<keyword evidence="1 2" id="KW-0808">Transferase</keyword>
<dbReference type="CDD" id="cd02440">
    <property type="entry name" value="AdoMet_MTases"/>
    <property type="match status" value="1"/>
</dbReference>
<dbReference type="GO" id="GO:0008168">
    <property type="term" value="F:methyltransferase activity"/>
    <property type="evidence" value="ECO:0007669"/>
    <property type="project" value="UniProtKB-KW"/>
</dbReference>
<accession>A0A8I1MWS7</accession>
<dbReference type="RefSeq" id="WP_276730092.1">
    <property type="nucleotide sequence ID" value="NZ_JAFKMR010000017.1"/>
</dbReference>
<dbReference type="EMBL" id="JAFKMR010000017">
    <property type="protein sequence ID" value="MBN8744385.1"/>
    <property type="molecule type" value="Genomic_DNA"/>
</dbReference>
<name>A0A8I1MWS7_THIA3</name>
<keyword evidence="2" id="KW-0489">Methyltransferase</keyword>
<dbReference type="InterPro" id="IPR029063">
    <property type="entry name" value="SAM-dependent_MTases_sf"/>
</dbReference>
<sequence length="348" mass="38567">MSEAPRPWPQADLEAVPQCPVCGSAERSLLYKGLTDRVFCVADGAWDMYRCAQCASGYLDPRPTPESIGRAYAGYYTHDAEDHPIVRRKGRIRSLLHDLINGYQNHRYGLQRSPALPVGRWLLPLLPSLRTAADAECRHLPPLPAGGGRLLDVGCGNGGFLLLARQAGWEVEGLDFDAGAVQAARLRGLEVYHGGIEVLDGRSACYDVITLCHVIEHVHDPLAMMRTLNGLLKDGGSLWLETPNIDSLCSNEFKENWRGLEPPRHLSIFSRTGLEKMSDAASFDITQYFWHGVSASKIYISSQTIKSNKNRAPKFNPLTGLNAILFDIIEMVLANNREYITVRIKKAA</sequence>
<evidence type="ECO:0000313" key="3">
    <source>
        <dbReference type="Proteomes" id="UP000664800"/>
    </source>
</evidence>
<proteinExistence type="predicted"/>
<organism evidence="2 3">
    <name type="scientific">Thiomonas arsenitoxydans (strain DSM 22701 / CIP 110005 / 3As)</name>
    <dbReference type="NCBI Taxonomy" id="426114"/>
    <lineage>
        <taxon>Bacteria</taxon>
        <taxon>Pseudomonadati</taxon>
        <taxon>Pseudomonadota</taxon>
        <taxon>Betaproteobacteria</taxon>
        <taxon>Burkholderiales</taxon>
        <taxon>Thiomonas</taxon>
    </lineage>
</organism>
<dbReference type="AlphaFoldDB" id="A0A8I1MWS7"/>
<dbReference type="Pfam" id="PF13489">
    <property type="entry name" value="Methyltransf_23"/>
    <property type="match status" value="1"/>
</dbReference>